<evidence type="ECO:0000313" key="3">
    <source>
        <dbReference type="Proteomes" id="UP000027135"/>
    </source>
</evidence>
<feature type="compositionally biased region" description="Basic residues" evidence="1">
    <location>
        <begin position="167"/>
        <end position="177"/>
    </location>
</feature>
<dbReference type="Proteomes" id="UP000027135">
    <property type="component" value="Unassembled WGS sequence"/>
</dbReference>
<protein>
    <submittedName>
        <fullName evidence="2">Uncharacterized protein</fullName>
    </submittedName>
</protein>
<organism evidence="2 3">
    <name type="scientific">Zootermopsis nevadensis</name>
    <name type="common">Dampwood termite</name>
    <dbReference type="NCBI Taxonomy" id="136037"/>
    <lineage>
        <taxon>Eukaryota</taxon>
        <taxon>Metazoa</taxon>
        <taxon>Ecdysozoa</taxon>
        <taxon>Arthropoda</taxon>
        <taxon>Hexapoda</taxon>
        <taxon>Insecta</taxon>
        <taxon>Pterygota</taxon>
        <taxon>Neoptera</taxon>
        <taxon>Polyneoptera</taxon>
        <taxon>Dictyoptera</taxon>
        <taxon>Blattodea</taxon>
        <taxon>Blattoidea</taxon>
        <taxon>Termitoidae</taxon>
        <taxon>Termopsidae</taxon>
        <taxon>Zootermopsis</taxon>
    </lineage>
</organism>
<evidence type="ECO:0000313" key="2">
    <source>
        <dbReference type="EMBL" id="KDR09344.1"/>
    </source>
</evidence>
<feature type="compositionally biased region" description="Polar residues" evidence="1">
    <location>
        <begin position="251"/>
        <end position="264"/>
    </location>
</feature>
<dbReference type="InParanoid" id="A0A067QX86"/>
<dbReference type="EMBL" id="KK853249">
    <property type="protein sequence ID" value="KDR09344.1"/>
    <property type="molecule type" value="Genomic_DNA"/>
</dbReference>
<feature type="compositionally biased region" description="Polar residues" evidence="1">
    <location>
        <begin position="201"/>
        <end position="228"/>
    </location>
</feature>
<proteinExistence type="predicted"/>
<feature type="compositionally biased region" description="Gly residues" evidence="1">
    <location>
        <begin position="64"/>
        <end position="73"/>
    </location>
</feature>
<accession>A0A067QX86</accession>
<gene>
    <name evidence="2" type="ORF">L798_15112</name>
</gene>
<reference evidence="2 3" key="1">
    <citation type="journal article" date="2014" name="Nat. Commun.">
        <title>Molecular traces of alternative social organization in a termite genome.</title>
        <authorList>
            <person name="Terrapon N."/>
            <person name="Li C."/>
            <person name="Robertson H.M."/>
            <person name="Ji L."/>
            <person name="Meng X."/>
            <person name="Booth W."/>
            <person name="Chen Z."/>
            <person name="Childers C.P."/>
            <person name="Glastad K.M."/>
            <person name="Gokhale K."/>
            <person name="Gowin J."/>
            <person name="Gronenberg W."/>
            <person name="Hermansen R.A."/>
            <person name="Hu H."/>
            <person name="Hunt B.G."/>
            <person name="Huylmans A.K."/>
            <person name="Khalil S.M."/>
            <person name="Mitchell R.D."/>
            <person name="Munoz-Torres M.C."/>
            <person name="Mustard J.A."/>
            <person name="Pan H."/>
            <person name="Reese J.T."/>
            <person name="Scharf M.E."/>
            <person name="Sun F."/>
            <person name="Vogel H."/>
            <person name="Xiao J."/>
            <person name="Yang W."/>
            <person name="Yang Z."/>
            <person name="Yang Z."/>
            <person name="Zhou J."/>
            <person name="Zhu J."/>
            <person name="Brent C.S."/>
            <person name="Elsik C.G."/>
            <person name="Goodisman M.A."/>
            <person name="Liberles D.A."/>
            <person name="Roe R.M."/>
            <person name="Vargo E.L."/>
            <person name="Vilcinskas A."/>
            <person name="Wang J."/>
            <person name="Bornberg-Bauer E."/>
            <person name="Korb J."/>
            <person name="Zhang G."/>
            <person name="Liebig J."/>
        </authorList>
    </citation>
    <scope>NUCLEOTIDE SEQUENCE [LARGE SCALE GENOMIC DNA]</scope>
    <source>
        <tissue evidence="2">Whole organism</tissue>
    </source>
</reference>
<feature type="region of interest" description="Disordered" evidence="1">
    <location>
        <begin position="42"/>
        <end position="77"/>
    </location>
</feature>
<name>A0A067QX86_ZOONE</name>
<sequence length="264" mass="27763">MPGELARVGHSAIDRGIQSSLPSLAGESLAARLHLQGVPLDLGPNGEWDAPDSNSDCEHQWRSPGGGTGGGEGSTTAGSWDDDHASCSSGDASDTCCSCSESSCLYADTAEVMAQHAQQNCSHMGNNPRHVRRPYHQQNSGNMSASCGRPVSPSYSTDSNYSCARPPHARPPHRVQHQRGEPTSLHHTRRDDTPAYAKPNYPTSQSSCNNTLSNSSQRHHTLTGSGNAFANGGGCTTSSSSPGETSDAHTLHNSATTNTANPMR</sequence>
<feature type="compositionally biased region" description="Low complexity" evidence="1">
    <location>
        <begin position="236"/>
        <end position="245"/>
    </location>
</feature>
<feature type="compositionally biased region" description="Polar residues" evidence="1">
    <location>
        <begin position="153"/>
        <end position="162"/>
    </location>
</feature>
<feature type="compositionally biased region" description="Polar residues" evidence="1">
    <location>
        <begin position="136"/>
        <end position="145"/>
    </location>
</feature>
<keyword evidence="3" id="KW-1185">Reference proteome</keyword>
<dbReference type="STRING" id="136037.A0A067QX86"/>
<dbReference type="AlphaFoldDB" id="A0A067QX86"/>
<feature type="region of interest" description="Disordered" evidence="1">
    <location>
        <begin position="121"/>
        <end position="264"/>
    </location>
</feature>
<evidence type="ECO:0000256" key="1">
    <source>
        <dbReference type="SAM" id="MobiDB-lite"/>
    </source>
</evidence>